<organism evidence="1 2">
    <name type="scientific">Nicotiana attenuata</name>
    <name type="common">Coyote tobacco</name>
    <dbReference type="NCBI Taxonomy" id="49451"/>
    <lineage>
        <taxon>Eukaryota</taxon>
        <taxon>Viridiplantae</taxon>
        <taxon>Streptophyta</taxon>
        <taxon>Embryophyta</taxon>
        <taxon>Tracheophyta</taxon>
        <taxon>Spermatophyta</taxon>
        <taxon>Magnoliopsida</taxon>
        <taxon>eudicotyledons</taxon>
        <taxon>Gunneridae</taxon>
        <taxon>Pentapetalae</taxon>
        <taxon>asterids</taxon>
        <taxon>lamiids</taxon>
        <taxon>Solanales</taxon>
        <taxon>Solanaceae</taxon>
        <taxon>Nicotianoideae</taxon>
        <taxon>Nicotianeae</taxon>
        <taxon>Nicotiana</taxon>
    </lineage>
</organism>
<reference evidence="1" key="1">
    <citation type="submission" date="2016-11" db="EMBL/GenBank/DDBJ databases">
        <title>The genome of Nicotiana attenuata.</title>
        <authorList>
            <person name="Xu S."/>
            <person name="Brockmoeller T."/>
            <person name="Gaquerel E."/>
            <person name="Navarro A."/>
            <person name="Kuhl H."/>
            <person name="Gase K."/>
            <person name="Ling Z."/>
            <person name="Zhou W."/>
            <person name="Kreitzer C."/>
            <person name="Stanke M."/>
            <person name="Tang H."/>
            <person name="Lyons E."/>
            <person name="Pandey P."/>
            <person name="Pandey S.P."/>
            <person name="Timmermann B."/>
            <person name="Baldwin I.T."/>
        </authorList>
    </citation>
    <scope>NUCLEOTIDE SEQUENCE [LARGE SCALE GENOMIC DNA]</scope>
    <source>
        <strain evidence="1">UT</strain>
    </source>
</reference>
<feature type="non-terminal residue" evidence="1">
    <location>
        <position position="1"/>
    </location>
</feature>
<proteinExistence type="predicted"/>
<gene>
    <name evidence="1" type="ORF">A4A49_62480</name>
</gene>
<dbReference type="EMBL" id="MJEQ01037192">
    <property type="protein sequence ID" value="OIS97936.1"/>
    <property type="molecule type" value="Genomic_DNA"/>
</dbReference>
<protein>
    <recommendedName>
        <fullName evidence="3">Methionyl-trna synthetase</fullName>
    </recommendedName>
</protein>
<sequence length="57" mass="6501">KKEIGRKVAPGACPYCGGKVQAVDVEGRLRFCFLSICFRLKRKYICTLCSRRLVLYS</sequence>
<dbReference type="Proteomes" id="UP000187609">
    <property type="component" value="Unassembled WGS sequence"/>
</dbReference>
<keyword evidence="2" id="KW-1185">Reference proteome</keyword>
<evidence type="ECO:0000313" key="2">
    <source>
        <dbReference type="Proteomes" id="UP000187609"/>
    </source>
</evidence>
<dbReference type="AlphaFoldDB" id="A0A1J6IS14"/>
<dbReference type="Gramene" id="OIS97936">
    <property type="protein sequence ID" value="OIS97936"/>
    <property type="gene ID" value="A4A49_62480"/>
</dbReference>
<dbReference type="PANTHER" id="PTHR33320:SF30">
    <property type="entry name" value="OS04G0606200 PROTEIN"/>
    <property type="match status" value="1"/>
</dbReference>
<accession>A0A1J6IS14</accession>
<name>A0A1J6IS14_NICAT</name>
<dbReference type="PANTHER" id="PTHR33320">
    <property type="entry name" value="METHIONYL-TRNA SYNTHETASE"/>
    <property type="match status" value="1"/>
</dbReference>
<comment type="caution">
    <text evidence="1">The sequence shown here is derived from an EMBL/GenBank/DDBJ whole genome shotgun (WGS) entry which is preliminary data.</text>
</comment>
<evidence type="ECO:0000313" key="1">
    <source>
        <dbReference type="EMBL" id="OIS97936.1"/>
    </source>
</evidence>
<dbReference type="OMA" id="FVPLCFR"/>
<evidence type="ECO:0008006" key="3">
    <source>
        <dbReference type="Google" id="ProtNLM"/>
    </source>
</evidence>